<proteinExistence type="predicted"/>
<reference evidence="1 2" key="1">
    <citation type="submission" date="2020-09" db="EMBL/GenBank/DDBJ databases">
        <title>De no assembly of potato wild relative species, Solanum commersonii.</title>
        <authorList>
            <person name="Cho K."/>
        </authorList>
    </citation>
    <scope>NUCLEOTIDE SEQUENCE [LARGE SCALE GENOMIC DNA]</scope>
    <source>
        <strain evidence="1">LZ3.2</strain>
        <tissue evidence="1">Leaf</tissue>
    </source>
</reference>
<name>A0A9J5WN01_SOLCO</name>
<organism evidence="1 2">
    <name type="scientific">Solanum commersonii</name>
    <name type="common">Commerson's wild potato</name>
    <name type="synonym">Commerson's nightshade</name>
    <dbReference type="NCBI Taxonomy" id="4109"/>
    <lineage>
        <taxon>Eukaryota</taxon>
        <taxon>Viridiplantae</taxon>
        <taxon>Streptophyta</taxon>
        <taxon>Embryophyta</taxon>
        <taxon>Tracheophyta</taxon>
        <taxon>Spermatophyta</taxon>
        <taxon>Magnoliopsida</taxon>
        <taxon>eudicotyledons</taxon>
        <taxon>Gunneridae</taxon>
        <taxon>Pentapetalae</taxon>
        <taxon>asterids</taxon>
        <taxon>lamiids</taxon>
        <taxon>Solanales</taxon>
        <taxon>Solanaceae</taxon>
        <taxon>Solanoideae</taxon>
        <taxon>Solaneae</taxon>
        <taxon>Solanum</taxon>
    </lineage>
</organism>
<accession>A0A9J5WN01</accession>
<protein>
    <submittedName>
        <fullName evidence="1">Uncharacterized protein</fullName>
    </submittedName>
</protein>
<sequence>MSFLPKYFMDVRQDLRYGVVHESFSDPDSRCHFYQKNLWMSIKNFGIEPIALLGKTIHFQRQTNPGAGKLPVLPISCAIVNQTSERVNAQFCGFSCAIVHGSFGDPDFLCQFCQNNFRTFVKSLSKVSVGPNEKIDPFSRSNNPKTGKPPILLIFVCYSPWLFW</sequence>
<dbReference type="AlphaFoldDB" id="A0A9J5WN01"/>
<gene>
    <name evidence="1" type="ORF">H5410_056550</name>
</gene>
<dbReference type="Proteomes" id="UP000824120">
    <property type="component" value="Chromosome 11"/>
</dbReference>
<comment type="caution">
    <text evidence="1">The sequence shown here is derived from an EMBL/GenBank/DDBJ whole genome shotgun (WGS) entry which is preliminary data.</text>
</comment>
<evidence type="ECO:0000313" key="1">
    <source>
        <dbReference type="EMBL" id="KAG5576416.1"/>
    </source>
</evidence>
<evidence type="ECO:0000313" key="2">
    <source>
        <dbReference type="Proteomes" id="UP000824120"/>
    </source>
</evidence>
<dbReference type="EMBL" id="JACXVP010000011">
    <property type="protein sequence ID" value="KAG5576416.1"/>
    <property type="molecule type" value="Genomic_DNA"/>
</dbReference>
<keyword evidence="2" id="KW-1185">Reference proteome</keyword>